<dbReference type="AlphaFoldDB" id="A0A2C9M5E8"/>
<dbReference type="GO" id="GO:0005524">
    <property type="term" value="F:ATP binding"/>
    <property type="evidence" value="ECO:0007669"/>
    <property type="project" value="InterPro"/>
</dbReference>
<name>A0A2C9M5E8_BIOGL</name>
<dbReference type="GO" id="GO:0032502">
    <property type="term" value="P:developmental process"/>
    <property type="evidence" value="ECO:0007669"/>
    <property type="project" value="TreeGrafter"/>
</dbReference>
<evidence type="ECO:0000313" key="2">
    <source>
        <dbReference type="Proteomes" id="UP000076420"/>
    </source>
</evidence>
<dbReference type="GO" id="GO:1902636">
    <property type="term" value="C:kinociliary basal body"/>
    <property type="evidence" value="ECO:0007669"/>
    <property type="project" value="TreeGrafter"/>
</dbReference>
<reference evidence="1" key="1">
    <citation type="submission" date="2020-05" db="UniProtKB">
        <authorList>
            <consortium name="EnsemblMetazoa"/>
        </authorList>
    </citation>
    <scope>IDENTIFICATION</scope>
    <source>
        <strain evidence="1">BB02</strain>
    </source>
</reference>
<dbReference type="VEuPathDB" id="VectorBase:BGLB038634"/>
<accession>A0A2C9M5E8</accession>
<dbReference type="InterPro" id="IPR002423">
    <property type="entry name" value="Cpn60/GroEL/TCP-1"/>
</dbReference>
<dbReference type="GO" id="GO:0060271">
    <property type="term" value="P:cilium assembly"/>
    <property type="evidence" value="ECO:0007669"/>
    <property type="project" value="InterPro"/>
</dbReference>
<dbReference type="InterPro" id="IPR027409">
    <property type="entry name" value="GroEL-like_apical_dom_sf"/>
</dbReference>
<dbReference type="GO" id="GO:0005737">
    <property type="term" value="C:cytoplasm"/>
    <property type="evidence" value="ECO:0007669"/>
    <property type="project" value="TreeGrafter"/>
</dbReference>
<organism evidence="1 2">
    <name type="scientific">Biomphalaria glabrata</name>
    <name type="common">Bloodfluke planorb</name>
    <name type="synonym">Freshwater snail</name>
    <dbReference type="NCBI Taxonomy" id="6526"/>
    <lineage>
        <taxon>Eukaryota</taxon>
        <taxon>Metazoa</taxon>
        <taxon>Spiralia</taxon>
        <taxon>Lophotrochozoa</taxon>
        <taxon>Mollusca</taxon>
        <taxon>Gastropoda</taxon>
        <taxon>Heterobranchia</taxon>
        <taxon>Euthyneura</taxon>
        <taxon>Panpulmonata</taxon>
        <taxon>Hygrophila</taxon>
        <taxon>Lymnaeoidea</taxon>
        <taxon>Planorbidae</taxon>
        <taxon>Biomphalaria</taxon>
    </lineage>
</organism>
<dbReference type="Gene3D" id="1.10.560.10">
    <property type="entry name" value="GroEL-like equatorial domain"/>
    <property type="match status" value="1"/>
</dbReference>
<gene>
    <name evidence="1" type="primary">106065040</name>
</gene>
<sequence length="589" mass="65132">MERMETSQVSTYKTSQQTVLKFYNLLKACAGPLGAFHMLRNGCGGHVTLTSTSSRLIPAMSLSRPELKLVASSVQSHLNQYGDCGLFMACSSLYLIKASLQLDIDVATLSSLYEVFVKTLDTYMTLPDSDLWIKADFTKLDVLIAYVRSVVRSKSFATLNDHECENISQLIVTAFVESIPGLHVVAQGPISNGVFVLGLEKRHIKESCLHHGLIIEYSELSSLKGIVQLSVKTAEDFGVAGDKTLMNVCIKVALVTCSLSGDLEEIIDAVYEVTQKNCDDLQNMIMGRMMAFSEELERLNVGLVLCQKVIHPELKTLFSSKGILYVERTGLQIIPYLQDLTGAEPIASFIQISGIRDKIGKVTTVEHLILAEKSFLLLTRTQSSVVTLVICEQWEERLSELKASVRTVLTGLHSLVKVQKLLPGGGCWQSHCAYQLKSKITTKMKEISKEVSCSDGQVLSALSVFLASLHNWVYAIHKDPVQLLVDPVSYHCWKLPETSLSPLSSDYTHCCCGMKSAPKSCMENFPIIPRHESASFQSVALDQPAEIINNSLHPKLVLDNYLASKEALLRSVFTAGLVLSIDTYIFEKY</sequence>
<dbReference type="SUPFAM" id="SSF48592">
    <property type="entry name" value="GroEL equatorial domain-like"/>
    <property type="match status" value="1"/>
</dbReference>
<dbReference type="EnsemblMetazoa" id="BGLB038634-RA">
    <property type="protein sequence ID" value="BGLB038634-PA"/>
    <property type="gene ID" value="BGLB038634"/>
</dbReference>
<dbReference type="Proteomes" id="UP000076420">
    <property type="component" value="Unassembled WGS sequence"/>
</dbReference>
<dbReference type="InterPro" id="IPR027410">
    <property type="entry name" value="TCP-1-like_intermed_sf"/>
</dbReference>
<protein>
    <submittedName>
        <fullName evidence="1">Uncharacterized protein</fullName>
    </submittedName>
</protein>
<dbReference type="Gene3D" id="3.30.260.10">
    <property type="entry name" value="TCP-1-like chaperonin intermediate domain"/>
    <property type="match status" value="1"/>
</dbReference>
<dbReference type="GO" id="GO:0006457">
    <property type="term" value="P:protein folding"/>
    <property type="evidence" value="ECO:0007669"/>
    <property type="project" value="InterPro"/>
</dbReference>
<dbReference type="OrthoDB" id="528704at2759"/>
<dbReference type="SUPFAM" id="SSF52029">
    <property type="entry name" value="GroEL apical domain-like"/>
    <property type="match status" value="1"/>
</dbReference>
<dbReference type="PANTHER" id="PTHR46787">
    <property type="entry name" value="SYNDROMES PUTATIVE CHAPERONIN-RELATED"/>
    <property type="match status" value="1"/>
</dbReference>
<dbReference type="Gene3D" id="3.50.7.10">
    <property type="entry name" value="GroEL"/>
    <property type="match status" value="1"/>
</dbReference>
<dbReference type="Pfam" id="PF00118">
    <property type="entry name" value="Cpn60_TCP1"/>
    <property type="match status" value="1"/>
</dbReference>
<dbReference type="STRING" id="6526.A0A2C9M5E8"/>
<dbReference type="InterPro" id="IPR028790">
    <property type="entry name" value="MKKS"/>
</dbReference>
<dbReference type="GO" id="GO:0005634">
    <property type="term" value="C:nucleus"/>
    <property type="evidence" value="ECO:0007669"/>
    <property type="project" value="TreeGrafter"/>
</dbReference>
<proteinExistence type="predicted"/>
<dbReference type="InterPro" id="IPR027413">
    <property type="entry name" value="GROEL-like_equatorial_sf"/>
</dbReference>
<dbReference type="GO" id="GO:0051131">
    <property type="term" value="P:chaperone-mediated protein complex assembly"/>
    <property type="evidence" value="ECO:0007669"/>
    <property type="project" value="TreeGrafter"/>
</dbReference>
<dbReference type="VEuPathDB" id="VectorBase:BGLAX_027904"/>
<evidence type="ECO:0000313" key="1">
    <source>
        <dbReference type="EnsemblMetazoa" id="BGLB038634-PA"/>
    </source>
</evidence>
<dbReference type="PANTHER" id="PTHR46787:SF1">
    <property type="entry name" value="MOLECULAR CHAPERONE MKKS"/>
    <property type="match status" value="1"/>
</dbReference>
<dbReference type="KEGG" id="bgt:106065040"/>
<dbReference type="GO" id="GO:0051082">
    <property type="term" value="F:unfolded protein binding"/>
    <property type="evidence" value="ECO:0007669"/>
    <property type="project" value="InterPro"/>
</dbReference>